<gene>
    <name evidence="2" type="ORF">X798_02067</name>
</gene>
<dbReference type="Proteomes" id="UP000242913">
    <property type="component" value="Unassembled WGS sequence"/>
</dbReference>
<dbReference type="AlphaFoldDB" id="A0A238C099"/>
<evidence type="ECO:0000313" key="2">
    <source>
        <dbReference type="EMBL" id="OZC10923.1"/>
    </source>
</evidence>
<evidence type="ECO:0000313" key="3">
    <source>
        <dbReference type="Proteomes" id="UP000242913"/>
    </source>
</evidence>
<dbReference type="EMBL" id="KZ269983">
    <property type="protein sequence ID" value="OZC10923.1"/>
    <property type="molecule type" value="Genomic_DNA"/>
</dbReference>
<evidence type="ECO:0000256" key="1">
    <source>
        <dbReference type="SAM" id="Phobius"/>
    </source>
</evidence>
<keyword evidence="1" id="KW-0812">Transmembrane</keyword>
<name>A0A238C099_9BILA</name>
<keyword evidence="1" id="KW-0472">Membrane</keyword>
<protein>
    <submittedName>
        <fullName evidence="2">Uncharacterized protein</fullName>
    </submittedName>
</protein>
<dbReference type="Pfam" id="PF21525">
    <property type="entry name" value="Nlp36"/>
    <property type="match status" value="1"/>
</dbReference>
<accession>A0A238C099</accession>
<dbReference type="OrthoDB" id="5821973at2759"/>
<keyword evidence="1" id="KW-1133">Transmembrane helix</keyword>
<proteinExistence type="predicted"/>
<reference evidence="2 3" key="1">
    <citation type="submission" date="2015-12" db="EMBL/GenBank/DDBJ databases">
        <title>Draft genome of the nematode, Onchocerca flexuosa.</title>
        <authorList>
            <person name="Mitreva M."/>
        </authorList>
    </citation>
    <scope>NUCLEOTIDE SEQUENCE [LARGE SCALE GENOMIC DNA]</scope>
    <source>
        <strain evidence="2">Red Deer</strain>
    </source>
</reference>
<feature type="transmembrane region" description="Helical" evidence="1">
    <location>
        <begin position="30"/>
        <end position="53"/>
    </location>
</feature>
<sequence length="89" mass="10107">MLQLVHQFPAISAMVDLKQQLDMLDYLGPIAVWISFFSITFIISVTCILWCCVSEADDKTVFAKWGMGPRHQVTVVQQKYDSTSSHKVL</sequence>
<keyword evidence="3" id="KW-1185">Reference proteome</keyword>
<organism evidence="2 3">
    <name type="scientific">Onchocerca flexuosa</name>
    <dbReference type="NCBI Taxonomy" id="387005"/>
    <lineage>
        <taxon>Eukaryota</taxon>
        <taxon>Metazoa</taxon>
        <taxon>Ecdysozoa</taxon>
        <taxon>Nematoda</taxon>
        <taxon>Chromadorea</taxon>
        <taxon>Rhabditida</taxon>
        <taxon>Spirurina</taxon>
        <taxon>Spiruromorpha</taxon>
        <taxon>Filarioidea</taxon>
        <taxon>Onchocercidae</taxon>
        <taxon>Onchocerca</taxon>
    </lineage>
</organism>